<accession>A0AAR2KAX5</accession>
<comment type="similarity">
    <text evidence="2">Belongs to the myelin basic protein family.</text>
</comment>
<evidence type="ECO:0000256" key="1">
    <source>
        <dbReference type="ARBA" id="ARBA00004392"/>
    </source>
</evidence>
<dbReference type="PRINTS" id="PR00212">
    <property type="entry name" value="MYELINMBP"/>
</dbReference>
<reference evidence="7" key="2">
    <citation type="submission" date="2025-08" db="UniProtKB">
        <authorList>
            <consortium name="Ensembl"/>
        </authorList>
    </citation>
    <scope>IDENTIFICATION</scope>
</reference>
<keyword evidence="8" id="KW-1185">Reference proteome</keyword>
<dbReference type="AlphaFoldDB" id="A0AAR2KAX5"/>
<keyword evidence="5" id="KW-0472">Membrane</keyword>
<reference evidence="7 8" key="1">
    <citation type="submission" date="2020-10" db="EMBL/GenBank/DDBJ databases">
        <title>Pygocentrus nattereri (red-bellied piranha) genome, fPygNat1, primary haplotype.</title>
        <authorList>
            <person name="Myers G."/>
            <person name="Meyer A."/>
            <person name="Karagic N."/>
            <person name="Pippel M."/>
            <person name="Winkler S."/>
            <person name="Tracey A."/>
            <person name="Wood J."/>
            <person name="Formenti G."/>
            <person name="Howe K."/>
            <person name="Fedrigo O."/>
            <person name="Jarvis E.D."/>
        </authorList>
    </citation>
    <scope>NUCLEOTIDE SEQUENCE [LARGE SCALE GENOMIC DNA]</scope>
</reference>
<dbReference type="Proteomes" id="UP001501920">
    <property type="component" value="Chromosome 19"/>
</dbReference>
<organism evidence="7 8">
    <name type="scientific">Pygocentrus nattereri</name>
    <name type="common">Red-bellied piranha</name>
    <dbReference type="NCBI Taxonomy" id="42514"/>
    <lineage>
        <taxon>Eukaryota</taxon>
        <taxon>Metazoa</taxon>
        <taxon>Chordata</taxon>
        <taxon>Craniata</taxon>
        <taxon>Vertebrata</taxon>
        <taxon>Euteleostomi</taxon>
        <taxon>Actinopterygii</taxon>
        <taxon>Neopterygii</taxon>
        <taxon>Teleostei</taxon>
        <taxon>Ostariophysi</taxon>
        <taxon>Characiformes</taxon>
        <taxon>Characoidei</taxon>
        <taxon>Pygocentrus</taxon>
    </lineage>
</organism>
<dbReference type="PANTHER" id="PTHR11429">
    <property type="entry name" value="MYELIN BASIC PROTEIN"/>
    <property type="match status" value="1"/>
</dbReference>
<dbReference type="GO" id="GO:0019911">
    <property type="term" value="F:structural constituent of myelin sheath"/>
    <property type="evidence" value="ECO:0007669"/>
    <property type="project" value="InterPro"/>
</dbReference>
<evidence type="ECO:0000313" key="8">
    <source>
        <dbReference type="Proteomes" id="UP001501920"/>
    </source>
</evidence>
<protein>
    <recommendedName>
        <fullName evidence="3">Myelin basic protein</fullName>
    </recommendedName>
</protein>
<feature type="region of interest" description="Disordered" evidence="6">
    <location>
        <begin position="1"/>
        <end position="65"/>
    </location>
</feature>
<comment type="subcellular location">
    <subcellularLocation>
        <location evidence="1">Myelin membrane</location>
        <topology evidence="1">Peripheral membrane protein</topology>
        <orientation evidence="1">Cytoplasmic side</orientation>
    </subcellularLocation>
</comment>
<evidence type="ECO:0000256" key="6">
    <source>
        <dbReference type="SAM" id="MobiDB-lite"/>
    </source>
</evidence>
<dbReference type="Pfam" id="PF01669">
    <property type="entry name" value="Myelin_MBP"/>
    <property type="match status" value="1"/>
</dbReference>
<proteinExistence type="inferred from homology"/>
<keyword evidence="4" id="KW-1003">Cell membrane</keyword>
<dbReference type="GeneTree" id="ENSGT00940000171486"/>
<evidence type="ECO:0000256" key="3">
    <source>
        <dbReference type="ARBA" id="ARBA00019097"/>
    </source>
</evidence>
<evidence type="ECO:0000256" key="5">
    <source>
        <dbReference type="ARBA" id="ARBA00023136"/>
    </source>
</evidence>
<sequence length="129" mass="13937">MASGGSSGQSGFRLGRSKKNPGVLDQIGKFFGGDKKRKGKGSFRGALSASPQRATHSSPRRKGDQSAVAHFFRSIVSTLFLSVSFPPVSLSLSLSLSVSLPEPCKMTSSRPQMCMCRHKRLETDSMRMV</sequence>
<dbReference type="PANTHER" id="PTHR11429:SF0">
    <property type="entry name" value="MYELIN BASIC PROTEIN"/>
    <property type="match status" value="1"/>
</dbReference>
<dbReference type="InterPro" id="IPR000548">
    <property type="entry name" value="Myelin_BP"/>
</dbReference>
<name>A0AAR2KAX5_PYGNA</name>
<dbReference type="Ensembl" id="ENSPNAT00000081129.1">
    <property type="protein sequence ID" value="ENSPNAP00000059634.1"/>
    <property type="gene ID" value="ENSPNAG00000036650.1"/>
</dbReference>
<evidence type="ECO:0000256" key="4">
    <source>
        <dbReference type="ARBA" id="ARBA00022475"/>
    </source>
</evidence>
<evidence type="ECO:0000256" key="2">
    <source>
        <dbReference type="ARBA" id="ARBA00005936"/>
    </source>
</evidence>
<evidence type="ECO:0000313" key="7">
    <source>
        <dbReference type="Ensembl" id="ENSPNAP00000059634.1"/>
    </source>
</evidence>
<dbReference type="GO" id="GO:0043209">
    <property type="term" value="C:myelin sheath"/>
    <property type="evidence" value="ECO:0007669"/>
    <property type="project" value="UniProtKB-SubCell"/>
</dbReference>
<reference evidence="7" key="3">
    <citation type="submission" date="2025-09" db="UniProtKB">
        <authorList>
            <consortium name="Ensembl"/>
        </authorList>
    </citation>
    <scope>IDENTIFICATION</scope>
</reference>